<dbReference type="PANTHER" id="PTHR43031:SF16">
    <property type="entry name" value="OXIDOREDUCTASE"/>
    <property type="match status" value="1"/>
</dbReference>
<keyword evidence="2" id="KW-0808">Transferase</keyword>
<dbReference type="RefSeq" id="WP_093244882.1">
    <property type="nucleotide sequence ID" value="NZ_FNQF01000009.1"/>
</dbReference>
<organism evidence="2 3">
    <name type="scientific">Psychroflexus halocasei</name>
    <dbReference type="NCBI Taxonomy" id="908615"/>
    <lineage>
        <taxon>Bacteria</taxon>
        <taxon>Pseudomonadati</taxon>
        <taxon>Bacteroidota</taxon>
        <taxon>Flavobacteriia</taxon>
        <taxon>Flavobacteriales</taxon>
        <taxon>Flavobacteriaceae</taxon>
        <taxon>Psychroflexus</taxon>
    </lineage>
</organism>
<proteinExistence type="predicted"/>
<accession>A0A1H4CYM8</accession>
<dbReference type="Pfam" id="PF00581">
    <property type="entry name" value="Rhodanese"/>
    <property type="match status" value="1"/>
</dbReference>
<dbReference type="SUPFAM" id="SSF52821">
    <property type="entry name" value="Rhodanese/Cell cycle control phosphatase"/>
    <property type="match status" value="1"/>
</dbReference>
<evidence type="ECO:0000313" key="3">
    <source>
        <dbReference type="Proteomes" id="UP000198820"/>
    </source>
</evidence>
<gene>
    <name evidence="2" type="ORF">SAMN05421540_10935</name>
</gene>
<dbReference type="EMBL" id="FNQF01000009">
    <property type="protein sequence ID" value="SEA65346.1"/>
    <property type="molecule type" value="Genomic_DNA"/>
</dbReference>
<evidence type="ECO:0000313" key="2">
    <source>
        <dbReference type="EMBL" id="SEA65346.1"/>
    </source>
</evidence>
<dbReference type="CDD" id="cd00158">
    <property type="entry name" value="RHOD"/>
    <property type="match status" value="1"/>
</dbReference>
<dbReference type="GO" id="GO:0016740">
    <property type="term" value="F:transferase activity"/>
    <property type="evidence" value="ECO:0007669"/>
    <property type="project" value="UniProtKB-KW"/>
</dbReference>
<dbReference type="SMART" id="SM00450">
    <property type="entry name" value="RHOD"/>
    <property type="match status" value="1"/>
</dbReference>
<dbReference type="Proteomes" id="UP000198820">
    <property type="component" value="Unassembled WGS sequence"/>
</dbReference>
<dbReference type="AlphaFoldDB" id="A0A1H4CYM8"/>
<dbReference type="InterPro" id="IPR001763">
    <property type="entry name" value="Rhodanese-like_dom"/>
</dbReference>
<sequence length="150" mass="17567">MSLSHKEIIQELLTKKNTGEIPYISVEDLYRQKHNDFLVFDTREEAEYNVSHLPNAIHIGYENFDLKSFQNQYSKYSQIILYCSLGVRSERIGIQLQKAGFQSVNNLYGGIFHWADFDYPLFDSSNEITGKVHVYSLKWEKYLFKAKAVL</sequence>
<reference evidence="2 3" key="1">
    <citation type="submission" date="2016-10" db="EMBL/GenBank/DDBJ databases">
        <authorList>
            <person name="de Groot N.N."/>
        </authorList>
    </citation>
    <scope>NUCLEOTIDE SEQUENCE [LARGE SCALE GENOMIC DNA]</scope>
    <source>
        <strain evidence="2 3">DSM 23581</strain>
    </source>
</reference>
<dbReference type="InterPro" id="IPR036873">
    <property type="entry name" value="Rhodanese-like_dom_sf"/>
</dbReference>
<protein>
    <submittedName>
        <fullName evidence="2">Rhodanese-related sulfurtransferase</fullName>
    </submittedName>
</protein>
<name>A0A1H4CYM8_9FLAO</name>
<dbReference type="NCBIfam" id="NF045521">
    <property type="entry name" value="rhoda_near_glyco"/>
    <property type="match status" value="1"/>
</dbReference>
<dbReference type="InterPro" id="IPR050229">
    <property type="entry name" value="GlpE_sulfurtransferase"/>
</dbReference>
<dbReference type="PROSITE" id="PS50206">
    <property type="entry name" value="RHODANESE_3"/>
    <property type="match status" value="1"/>
</dbReference>
<keyword evidence="3" id="KW-1185">Reference proteome</keyword>
<feature type="domain" description="Rhodanese" evidence="1">
    <location>
        <begin position="33"/>
        <end position="123"/>
    </location>
</feature>
<dbReference type="PANTHER" id="PTHR43031">
    <property type="entry name" value="FAD-DEPENDENT OXIDOREDUCTASE"/>
    <property type="match status" value="1"/>
</dbReference>
<dbReference type="STRING" id="908615.SAMN05421540_10935"/>
<evidence type="ECO:0000259" key="1">
    <source>
        <dbReference type="PROSITE" id="PS50206"/>
    </source>
</evidence>
<dbReference type="Gene3D" id="3.40.250.10">
    <property type="entry name" value="Rhodanese-like domain"/>
    <property type="match status" value="1"/>
</dbReference>